<dbReference type="AlphaFoldDB" id="A0AAW1ITZ9"/>
<dbReference type="EMBL" id="JASPKY010000545">
    <property type="protein sequence ID" value="KAK9693333.1"/>
    <property type="molecule type" value="Genomic_DNA"/>
</dbReference>
<feature type="domain" description="Peptidase S1" evidence="1">
    <location>
        <begin position="26"/>
        <end position="164"/>
    </location>
</feature>
<accession>A0AAW1ITZ9</accession>
<organism evidence="2 3">
    <name type="scientific">Popillia japonica</name>
    <name type="common">Japanese beetle</name>
    <dbReference type="NCBI Taxonomy" id="7064"/>
    <lineage>
        <taxon>Eukaryota</taxon>
        <taxon>Metazoa</taxon>
        <taxon>Ecdysozoa</taxon>
        <taxon>Arthropoda</taxon>
        <taxon>Hexapoda</taxon>
        <taxon>Insecta</taxon>
        <taxon>Pterygota</taxon>
        <taxon>Neoptera</taxon>
        <taxon>Endopterygota</taxon>
        <taxon>Coleoptera</taxon>
        <taxon>Polyphaga</taxon>
        <taxon>Scarabaeiformia</taxon>
        <taxon>Scarabaeidae</taxon>
        <taxon>Rutelinae</taxon>
        <taxon>Popillia</taxon>
    </lineage>
</organism>
<evidence type="ECO:0000259" key="1">
    <source>
        <dbReference type="Pfam" id="PF00089"/>
    </source>
</evidence>
<sequence length="171" mass="20024">MARITMEYKRLDHLLIAVFETIFDRQRESSMKEHYLLKWIAHQNYMFSEQMIRNDIALLQLEGRYQTYTTKEIMRLPTSELFDISGIARNNSNNSCNFLHWPLETFSWSTHPRYIYIRSARVQIIPRSTCRGMVTDIVISREQFCAALAEDEPALEGVSSGPLIGLLPKLY</sequence>
<dbReference type="Pfam" id="PF00089">
    <property type="entry name" value="Trypsin"/>
    <property type="match status" value="1"/>
</dbReference>
<comment type="caution">
    <text evidence="2">The sequence shown here is derived from an EMBL/GenBank/DDBJ whole genome shotgun (WGS) entry which is preliminary data.</text>
</comment>
<name>A0AAW1ITZ9_POPJA</name>
<dbReference type="GO" id="GO:0004252">
    <property type="term" value="F:serine-type endopeptidase activity"/>
    <property type="evidence" value="ECO:0007669"/>
    <property type="project" value="InterPro"/>
</dbReference>
<dbReference type="InterPro" id="IPR009003">
    <property type="entry name" value="Peptidase_S1_PA"/>
</dbReference>
<protein>
    <submittedName>
        <fullName evidence="2">Trypsin</fullName>
    </submittedName>
</protein>
<dbReference type="GO" id="GO:0006508">
    <property type="term" value="P:proteolysis"/>
    <property type="evidence" value="ECO:0007669"/>
    <property type="project" value="InterPro"/>
</dbReference>
<reference evidence="2 3" key="1">
    <citation type="journal article" date="2024" name="BMC Genomics">
        <title>De novo assembly and annotation of Popillia japonica's genome with initial clues to its potential as an invasive pest.</title>
        <authorList>
            <person name="Cucini C."/>
            <person name="Boschi S."/>
            <person name="Funari R."/>
            <person name="Cardaioli E."/>
            <person name="Iannotti N."/>
            <person name="Marturano G."/>
            <person name="Paoli F."/>
            <person name="Bruttini M."/>
            <person name="Carapelli A."/>
            <person name="Frati F."/>
            <person name="Nardi F."/>
        </authorList>
    </citation>
    <scope>NUCLEOTIDE SEQUENCE [LARGE SCALE GENOMIC DNA]</scope>
    <source>
        <strain evidence="2">DMR45628</strain>
    </source>
</reference>
<dbReference type="Gene3D" id="2.40.10.10">
    <property type="entry name" value="Trypsin-like serine proteases"/>
    <property type="match status" value="2"/>
</dbReference>
<dbReference type="InterPro" id="IPR001254">
    <property type="entry name" value="Trypsin_dom"/>
</dbReference>
<proteinExistence type="predicted"/>
<dbReference type="InterPro" id="IPR043504">
    <property type="entry name" value="Peptidase_S1_PA_chymotrypsin"/>
</dbReference>
<dbReference type="Proteomes" id="UP001458880">
    <property type="component" value="Unassembled WGS sequence"/>
</dbReference>
<evidence type="ECO:0000313" key="3">
    <source>
        <dbReference type="Proteomes" id="UP001458880"/>
    </source>
</evidence>
<keyword evidence="3" id="KW-1185">Reference proteome</keyword>
<gene>
    <name evidence="2" type="ORF">QE152_g34271</name>
</gene>
<dbReference type="SUPFAM" id="SSF50494">
    <property type="entry name" value="Trypsin-like serine proteases"/>
    <property type="match status" value="1"/>
</dbReference>
<evidence type="ECO:0000313" key="2">
    <source>
        <dbReference type="EMBL" id="KAK9693333.1"/>
    </source>
</evidence>